<feature type="transmembrane region" description="Helical" evidence="8">
    <location>
        <begin position="79"/>
        <end position="101"/>
    </location>
</feature>
<keyword evidence="6 8" id="KW-1133">Transmembrane helix</keyword>
<comment type="caution">
    <text evidence="9">The sequence shown here is derived from an EMBL/GenBank/DDBJ whole genome shotgun (WGS) entry which is preliminary data.</text>
</comment>
<keyword evidence="3" id="KW-1003">Cell membrane</keyword>
<sequence>MSVFSVFKNKPFAVLLAFLLLLLDGHLSLLLRILFHNQFIVSSHLLILLFLFYTIIFNPYFVFILAFLLGLIYDFYYLGIYNFGIMTLLFPLIAVVMIKIWKHVSSERPLSRFLVFFILLFFLDFTSIAIAYFYQLTAYPLNDFITYNLAPSLIFNTLAFLLLQKLLEKIYLERRR</sequence>
<dbReference type="Pfam" id="PF04093">
    <property type="entry name" value="MreD"/>
    <property type="match status" value="1"/>
</dbReference>
<gene>
    <name evidence="9" type="primary">mreD</name>
    <name evidence="9" type="ORF">HHO37_09600</name>
</gene>
<comment type="subcellular location">
    <subcellularLocation>
        <location evidence="1">Cell membrane</location>
        <topology evidence="1">Multi-pass membrane protein</topology>
    </subcellularLocation>
</comment>
<evidence type="ECO:0000256" key="4">
    <source>
        <dbReference type="ARBA" id="ARBA00022692"/>
    </source>
</evidence>
<evidence type="ECO:0000256" key="7">
    <source>
        <dbReference type="ARBA" id="ARBA00023136"/>
    </source>
</evidence>
<feature type="transmembrane region" description="Helical" evidence="8">
    <location>
        <begin position="12"/>
        <end position="35"/>
    </location>
</feature>
<keyword evidence="5" id="KW-0133">Cell shape</keyword>
<evidence type="ECO:0000256" key="1">
    <source>
        <dbReference type="ARBA" id="ARBA00004651"/>
    </source>
</evidence>
<proteinExistence type="inferred from homology"/>
<dbReference type="NCBIfam" id="TIGR03426">
    <property type="entry name" value="shape_MreD"/>
    <property type="match status" value="1"/>
</dbReference>
<evidence type="ECO:0000256" key="3">
    <source>
        <dbReference type="ARBA" id="ARBA00022475"/>
    </source>
</evidence>
<evidence type="ECO:0000256" key="8">
    <source>
        <dbReference type="SAM" id="Phobius"/>
    </source>
</evidence>
<dbReference type="GO" id="GO:0008360">
    <property type="term" value="P:regulation of cell shape"/>
    <property type="evidence" value="ECO:0007669"/>
    <property type="project" value="UniProtKB-KW"/>
</dbReference>
<evidence type="ECO:0000256" key="6">
    <source>
        <dbReference type="ARBA" id="ARBA00022989"/>
    </source>
</evidence>
<keyword evidence="4 8" id="KW-0812">Transmembrane</keyword>
<evidence type="ECO:0000256" key="5">
    <source>
        <dbReference type="ARBA" id="ARBA00022960"/>
    </source>
</evidence>
<dbReference type="AlphaFoldDB" id="A0A7X9LEX2"/>
<protein>
    <submittedName>
        <fullName evidence="9">Rod shape-determining protein MreD</fullName>
    </submittedName>
</protein>
<keyword evidence="7 8" id="KW-0472">Membrane</keyword>
<evidence type="ECO:0000256" key="2">
    <source>
        <dbReference type="ARBA" id="ARBA00007776"/>
    </source>
</evidence>
<evidence type="ECO:0000313" key="9">
    <source>
        <dbReference type="EMBL" id="NMD49908.1"/>
    </source>
</evidence>
<evidence type="ECO:0000313" key="10">
    <source>
        <dbReference type="Proteomes" id="UP000532121"/>
    </source>
</evidence>
<accession>A0A7X9LEX2</accession>
<comment type="similarity">
    <text evidence="2">Belongs to the MreD family.</text>
</comment>
<feature type="transmembrane region" description="Helical" evidence="8">
    <location>
        <begin position="47"/>
        <end position="73"/>
    </location>
</feature>
<name>A0A7X9LEX2_STRRT</name>
<feature type="transmembrane region" description="Helical" evidence="8">
    <location>
        <begin position="113"/>
        <end position="133"/>
    </location>
</feature>
<dbReference type="EMBL" id="JABASA010000027">
    <property type="protein sequence ID" value="NMD49908.1"/>
    <property type="molecule type" value="Genomic_DNA"/>
</dbReference>
<dbReference type="GO" id="GO:0005886">
    <property type="term" value="C:plasma membrane"/>
    <property type="evidence" value="ECO:0007669"/>
    <property type="project" value="UniProtKB-SubCell"/>
</dbReference>
<reference evidence="9 10" key="1">
    <citation type="submission" date="2020-04" db="EMBL/GenBank/DDBJ databases">
        <title>MicrobeNet Type strains.</title>
        <authorList>
            <person name="Nicholson A.C."/>
        </authorList>
    </citation>
    <scope>NUCLEOTIDE SEQUENCE [LARGE SCALE GENOMIC DNA]</scope>
    <source>
        <strain evidence="9 10">DSM 22768</strain>
    </source>
</reference>
<dbReference type="RefSeq" id="WP_193524010.1">
    <property type="nucleotide sequence ID" value="NZ_JABASA010000027.1"/>
</dbReference>
<dbReference type="Proteomes" id="UP000532121">
    <property type="component" value="Unassembled WGS sequence"/>
</dbReference>
<feature type="transmembrane region" description="Helical" evidence="8">
    <location>
        <begin position="145"/>
        <end position="167"/>
    </location>
</feature>
<organism evidence="9 10">
    <name type="scientific">Streptococcus ratti</name>
    <dbReference type="NCBI Taxonomy" id="1341"/>
    <lineage>
        <taxon>Bacteria</taxon>
        <taxon>Bacillati</taxon>
        <taxon>Bacillota</taxon>
        <taxon>Bacilli</taxon>
        <taxon>Lactobacillales</taxon>
        <taxon>Streptococcaceae</taxon>
        <taxon>Streptococcus</taxon>
    </lineage>
</organism>
<dbReference type="InterPro" id="IPR007227">
    <property type="entry name" value="Cell_shape_determining_MreD"/>
</dbReference>